<reference evidence="1" key="1">
    <citation type="submission" date="2018-06" db="EMBL/GenBank/DDBJ databases">
        <authorList>
            <consortium name="Pathogen Informatics"/>
            <person name="Doyle S."/>
        </authorList>
    </citation>
    <scope>NUCLEOTIDE SEQUENCE</scope>
    <source>
        <strain evidence="1">NCTC13307</strain>
    </source>
</reference>
<organism evidence="1">
    <name type="scientific">Clostridioides difficile</name>
    <name type="common">Peptoclostridium difficile</name>
    <dbReference type="NCBI Taxonomy" id="1496"/>
    <lineage>
        <taxon>Bacteria</taxon>
        <taxon>Bacillati</taxon>
        <taxon>Bacillota</taxon>
        <taxon>Clostridia</taxon>
        <taxon>Peptostreptococcales</taxon>
        <taxon>Peptostreptococcaceae</taxon>
        <taxon>Clostridioides</taxon>
    </lineage>
</organism>
<sequence>MKNCPHVSQEEMMQYVNSVKDVKEELDLHEDAKKDNIYKEDEYKKYEEE</sequence>
<gene>
    <name evidence="1" type="ORF">NCTC13307_01842</name>
</gene>
<dbReference type="EMBL" id="UFWD01000001">
    <property type="protein sequence ID" value="SUY23662.1"/>
    <property type="molecule type" value="Genomic_DNA"/>
</dbReference>
<proteinExistence type="predicted"/>
<protein>
    <submittedName>
        <fullName evidence="1">Uncharacterized protein</fullName>
    </submittedName>
</protein>
<dbReference type="AlphaFoldDB" id="A0A381I9G5"/>
<accession>A0A381I9G5</accession>
<name>A0A381I9G5_CLODI</name>
<evidence type="ECO:0000313" key="1">
    <source>
        <dbReference type="EMBL" id="SUY23662.1"/>
    </source>
</evidence>